<evidence type="ECO:0000256" key="1">
    <source>
        <dbReference type="ARBA" id="ARBA00006484"/>
    </source>
</evidence>
<gene>
    <name evidence="5" type="primary">entA</name>
    <name evidence="5" type="ORF">VR7878_03622</name>
</gene>
<dbReference type="STRING" id="1123498.VR7878_03622"/>
<dbReference type="PRINTS" id="PR01397">
    <property type="entry name" value="DHBDHDRGNASE"/>
</dbReference>
<dbReference type="NCBIfam" id="NF006074">
    <property type="entry name" value="PRK08220.1"/>
    <property type="match status" value="1"/>
</dbReference>
<dbReference type="EMBL" id="FULE01000054">
    <property type="protein sequence ID" value="SJN59727.1"/>
    <property type="molecule type" value="Genomic_DNA"/>
</dbReference>
<keyword evidence="4" id="KW-0472">Membrane</keyword>
<dbReference type="GO" id="GO:0008667">
    <property type="term" value="F:2,3-dihydro-2,3-dihydroxybenzoate dehydrogenase activity"/>
    <property type="evidence" value="ECO:0007669"/>
    <property type="project" value="UniProtKB-UniRule"/>
</dbReference>
<protein>
    <recommendedName>
        <fullName evidence="3">2,3-dihydro-2,3-dihydroxybenzoate dehydrogenase</fullName>
        <ecNumber evidence="3">1.3.1.28</ecNumber>
    </recommendedName>
</protein>
<keyword evidence="4" id="KW-1133">Transmembrane helix</keyword>
<proteinExistence type="inferred from homology"/>
<evidence type="ECO:0000313" key="5">
    <source>
        <dbReference type="EMBL" id="SJN59727.1"/>
    </source>
</evidence>
<evidence type="ECO:0000256" key="2">
    <source>
        <dbReference type="ARBA" id="ARBA00023002"/>
    </source>
</evidence>
<dbReference type="Pfam" id="PF00106">
    <property type="entry name" value="adh_short"/>
    <property type="match status" value="1"/>
</dbReference>
<name>A0A1R4LTS2_VIBR1</name>
<dbReference type="InterPro" id="IPR051122">
    <property type="entry name" value="SDR_DHRS6-like"/>
</dbReference>
<dbReference type="InterPro" id="IPR002347">
    <property type="entry name" value="SDR_fam"/>
</dbReference>
<evidence type="ECO:0000256" key="3">
    <source>
        <dbReference type="NCBIfam" id="TIGR04316"/>
    </source>
</evidence>
<dbReference type="SUPFAM" id="SSF51735">
    <property type="entry name" value="NAD(P)-binding Rossmann-fold domains"/>
    <property type="match status" value="1"/>
</dbReference>
<dbReference type="FunFam" id="3.40.50.720:FF:000084">
    <property type="entry name" value="Short-chain dehydrogenase reductase"/>
    <property type="match status" value="1"/>
</dbReference>
<dbReference type="Gene3D" id="3.40.50.720">
    <property type="entry name" value="NAD(P)-binding Rossmann-like Domain"/>
    <property type="match status" value="1"/>
</dbReference>
<dbReference type="InterPro" id="IPR003560">
    <property type="entry name" value="DHB_DH"/>
</dbReference>
<dbReference type="PANTHER" id="PTHR43477:SF1">
    <property type="entry name" value="DIHYDROANTICAPSIN 7-DEHYDROGENASE"/>
    <property type="match status" value="1"/>
</dbReference>
<reference evidence="6" key="1">
    <citation type="submission" date="2017-02" db="EMBL/GenBank/DDBJ databases">
        <authorList>
            <person name="Rodrigo-Torres L."/>
            <person name="Arahal R.D."/>
            <person name="Lucena T."/>
        </authorList>
    </citation>
    <scope>NUCLEOTIDE SEQUENCE [LARGE SCALE GENOMIC DNA]</scope>
    <source>
        <strain evidence="6">CECT 7878</strain>
    </source>
</reference>
<accession>A0A1R4LTS2</accession>
<organism evidence="5 6">
    <name type="scientific">Vibrio ruber (strain DSM 16370 / JCM 11486 / BCRC 17186 / CECT 7878 / LMG 23124 / VR1)</name>
    <dbReference type="NCBI Taxonomy" id="1123498"/>
    <lineage>
        <taxon>Bacteria</taxon>
        <taxon>Pseudomonadati</taxon>
        <taxon>Pseudomonadota</taxon>
        <taxon>Gammaproteobacteria</taxon>
        <taxon>Vibrionales</taxon>
        <taxon>Vibrionaceae</taxon>
        <taxon>Vibrio</taxon>
    </lineage>
</organism>
<comment type="similarity">
    <text evidence="1">Belongs to the short-chain dehydrogenases/reductases (SDR) family.</text>
</comment>
<feature type="transmembrane region" description="Helical" evidence="4">
    <location>
        <begin position="22"/>
        <end position="42"/>
    </location>
</feature>
<dbReference type="Proteomes" id="UP000188276">
    <property type="component" value="Unassembled WGS sequence"/>
</dbReference>
<dbReference type="InterPro" id="IPR036291">
    <property type="entry name" value="NAD(P)-bd_dom_sf"/>
</dbReference>
<keyword evidence="2 5" id="KW-0560">Oxidoreductase</keyword>
<keyword evidence="4" id="KW-0812">Transmembrane</keyword>
<sequence>MTNICHLFHTQYIGKIISENNYQFQMIIHLICGIIIVIVANIKTGEVGLNQNHQTVLLTGASQGIGYTVLERLLVEGYKVVATDRCIDALDTKLDAVKKQYAAQLDYYAIDLLDSQLAQQVAQLCSKYHFDHLVSCAGALSSGSVHEMSVETIKQMFDINTFGALTMIQQVAEGMKRRKAGNIVVIGSNAANTPRLNIGAYAASKSALHMLVKCSGLELAEYGIRCNIISPGSTRTEMQTQLWHENYGEPQVIAGNLEQYRLGIPLRKMAEPADIANSVLFLMSDAARQITMHDLRVDGGATLDN</sequence>
<evidence type="ECO:0000256" key="4">
    <source>
        <dbReference type="SAM" id="Phobius"/>
    </source>
</evidence>
<dbReference type="GO" id="GO:0019290">
    <property type="term" value="P:siderophore biosynthetic process"/>
    <property type="evidence" value="ECO:0007669"/>
    <property type="project" value="InterPro"/>
</dbReference>
<dbReference type="AlphaFoldDB" id="A0A1R4LTS2"/>
<dbReference type="PANTHER" id="PTHR43477">
    <property type="entry name" value="DIHYDROANTICAPSIN 7-DEHYDROGENASE"/>
    <property type="match status" value="1"/>
</dbReference>
<dbReference type="EC" id="1.3.1.28" evidence="3"/>
<keyword evidence="6" id="KW-1185">Reference proteome</keyword>
<evidence type="ECO:0000313" key="6">
    <source>
        <dbReference type="Proteomes" id="UP000188276"/>
    </source>
</evidence>
<dbReference type="NCBIfam" id="TIGR04316">
    <property type="entry name" value="dhbA_paeA"/>
    <property type="match status" value="1"/>
</dbReference>